<dbReference type="SUPFAM" id="SSF69819">
    <property type="entry name" value="MTH1598-like"/>
    <property type="match status" value="1"/>
</dbReference>
<reference evidence="6 7" key="1">
    <citation type="journal article" date="2020" name="Nature">
        <title>Bacterial chemolithoautotrophy via manganese oxidation.</title>
        <authorList>
            <person name="Yu H."/>
            <person name="Leadbetter J.R."/>
        </authorList>
    </citation>
    <scope>NUCLEOTIDE SEQUENCE [LARGE SCALE GENOMIC DNA]</scope>
    <source>
        <strain evidence="6 7">Mn-1</strain>
    </source>
</reference>
<dbReference type="Pfam" id="PF01951">
    <property type="entry name" value="Archease"/>
    <property type="match status" value="1"/>
</dbReference>
<dbReference type="PANTHER" id="PTHR12682">
    <property type="entry name" value="ARCHEASE"/>
    <property type="match status" value="1"/>
</dbReference>
<keyword evidence="2" id="KW-0819">tRNA processing</keyword>
<dbReference type="InterPro" id="IPR002804">
    <property type="entry name" value="Archease"/>
</dbReference>
<evidence type="ECO:0000256" key="1">
    <source>
        <dbReference type="ARBA" id="ARBA00007963"/>
    </source>
</evidence>
<dbReference type="AlphaFoldDB" id="A0A7X6I9I4"/>
<evidence type="ECO:0000256" key="2">
    <source>
        <dbReference type="ARBA" id="ARBA00022694"/>
    </source>
</evidence>
<dbReference type="Gene3D" id="3.55.10.10">
    <property type="entry name" value="Archease domain"/>
    <property type="match status" value="1"/>
</dbReference>
<evidence type="ECO:0000313" key="6">
    <source>
        <dbReference type="EMBL" id="NKE69503.1"/>
    </source>
</evidence>
<protein>
    <submittedName>
        <fullName evidence="6">Archease</fullName>
    </submittedName>
</protein>
<keyword evidence="3" id="KW-0479">Metal-binding</keyword>
<keyword evidence="7" id="KW-1185">Reference proteome</keyword>
<gene>
    <name evidence="6" type="ORF">MNODULE_01890</name>
</gene>
<comment type="caution">
    <text evidence="6">The sequence shown here is derived from an EMBL/GenBank/DDBJ whole genome shotgun (WGS) entry which is preliminary data.</text>
</comment>
<keyword evidence="4" id="KW-0106">Calcium</keyword>
<evidence type="ECO:0000256" key="3">
    <source>
        <dbReference type="ARBA" id="ARBA00022723"/>
    </source>
</evidence>
<name>A0A7X6I9I4_9BACT</name>
<dbReference type="InterPro" id="IPR036820">
    <property type="entry name" value="Archease_dom_sf"/>
</dbReference>
<evidence type="ECO:0000313" key="7">
    <source>
        <dbReference type="Proteomes" id="UP000534783"/>
    </source>
</evidence>
<comment type="similarity">
    <text evidence="1">Belongs to the archease family.</text>
</comment>
<dbReference type="Proteomes" id="UP000534783">
    <property type="component" value="Unassembled WGS sequence"/>
</dbReference>
<organism evidence="6 7">
    <name type="scientific">Candidatus Manganitrophus noduliformans</name>
    <dbReference type="NCBI Taxonomy" id="2606439"/>
    <lineage>
        <taxon>Bacteria</taxon>
        <taxon>Pseudomonadati</taxon>
        <taxon>Nitrospirota</taxon>
        <taxon>Nitrospiria</taxon>
        <taxon>Candidatus Troglogloeales</taxon>
        <taxon>Candidatus Manganitrophaceae</taxon>
        <taxon>Candidatus Manganitrophus</taxon>
    </lineage>
</organism>
<dbReference type="InterPro" id="IPR023572">
    <property type="entry name" value="Archease_dom"/>
</dbReference>
<sequence length="144" mass="16286">MPYRFIEGLTVADIAFEARGKTLEALFSSAGQAVTAAQLHDLRTIRKKESRTFDLTNKAIDMLLFNFLQELIYWKDVDLLLFKSFDLSIRQKADGKYHLIGTGRGEPIDVSRHQPRVDVKAVTMHKFEVASDASGWKATVVLDI</sequence>
<evidence type="ECO:0000256" key="4">
    <source>
        <dbReference type="ARBA" id="ARBA00022837"/>
    </source>
</evidence>
<dbReference type="RefSeq" id="WP_168057800.1">
    <property type="nucleotide sequence ID" value="NZ_VTOW01000001.1"/>
</dbReference>
<dbReference type="GO" id="GO:0008033">
    <property type="term" value="P:tRNA processing"/>
    <property type="evidence" value="ECO:0007669"/>
    <property type="project" value="UniProtKB-KW"/>
</dbReference>
<proteinExistence type="inferred from homology"/>
<dbReference type="EMBL" id="VTOW01000001">
    <property type="protein sequence ID" value="NKE69503.1"/>
    <property type="molecule type" value="Genomic_DNA"/>
</dbReference>
<evidence type="ECO:0000259" key="5">
    <source>
        <dbReference type="Pfam" id="PF01951"/>
    </source>
</evidence>
<dbReference type="PANTHER" id="PTHR12682:SF11">
    <property type="entry name" value="PROTEIN ARCHEASE"/>
    <property type="match status" value="1"/>
</dbReference>
<accession>A0A7X6I9I4</accession>
<dbReference type="GO" id="GO:0046872">
    <property type="term" value="F:metal ion binding"/>
    <property type="evidence" value="ECO:0007669"/>
    <property type="project" value="UniProtKB-KW"/>
</dbReference>
<feature type="domain" description="Archease" evidence="5">
    <location>
        <begin position="11"/>
        <end position="144"/>
    </location>
</feature>